<dbReference type="Gene3D" id="2.60.470.10">
    <property type="entry name" value="Acid-sensing ion channels like domains"/>
    <property type="match status" value="1"/>
</dbReference>
<dbReference type="Pfam" id="PF00858">
    <property type="entry name" value="ASC"/>
    <property type="match status" value="1"/>
</dbReference>
<evidence type="ECO:0000256" key="12">
    <source>
        <dbReference type="ARBA" id="ARBA00023303"/>
    </source>
</evidence>
<keyword evidence="9 15" id="KW-0472">Membrane</keyword>
<keyword evidence="11 13" id="KW-0739">Sodium transport</keyword>
<comment type="subcellular location">
    <subcellularLocation>
        <location evidence="1">Membrane</location>
        <topology evidence="1">Multi-pass membrane protein</topology>
    </subcellularLocation>
</comment>
<accession>A0AAN8FSI1</accession>
<evidence type="ECO:0000256" key="11">
    <source>
        <dbReference type="ARBA" id="ARBA00023201"/>
    </source>
</evidence>
<keyword evidence="3 13" id="KW-0813">Transport</keyword>
<evidence type="ECO:0000256" key="7">
    <source>
        <dbReference type="ARBA" id="ARBA00023053"/>
    </source>
</evidence>
<keyword evidence="6 15" id="KW-1133">Transmembrane helix</keyword>
<evidence type="ECO:0000256" key="14">
    <source>
        <dbReference type="SAM" id="MobiDB-lite"/>
    </source>
</evidence>
<dbReference type="PANTHER" id="PTHR11690">
    <property type="entry name" value="AMILORIDE-SENSITIVE SODIUM CHANNEL-RELATED"/>
    <property type="match status" value="1"/>
</dbReference>
<dbReference type="PROSITE" id="PS01206">
    <property type="entry name" value="ASC"/>
    <property type="match status" value="1"/>
</dbReference>
<dbReference type="GO" id="GO:0015280">
    <property type="term" value="F:ligand-gated sodium channel activity"/>
    <property type="evidence" value="ECO:0007669"/>
    <property type="project" value="TreeGrafter"/>
</dbReference>
<proteinExistence type="inferred from homology"/>
<dbReference type="PANTHER" id="PTHR11690:SF269">
    <property type="entry name" value="DEGENERIN-LIKE PROTEIN ASIC-2"/>
    <property type="match status" value="1"/>
</dbReference>
<gene>
    <name evidence="16" type="ORF">GCK32_001656</name>
</gene>
<evidence type="ECO:0000313" key="16">
    <source>
        <dbReference type="EMBL" id="KAK5982674.1"/>
    </source>
</evidence>
<evidence type="ECO:0000256" key="5">
    <source>
        <dbReference type="ARBA" id="ARBA00022692"/>
    </source>
</evidence>
<keyword evidence="8 13" id="KW-0406">Ion transport</keyword>
<dbReference type="InterPro" id="IPR001873">
    <property type="entry name" value="ENaC"/>
</dbReference>
<feature type="region of interest" description="Disordered" evidence="14">
    <location>
        <begin position="520"/>
        <end position="573"/>
    </location>
</feature>
<keyword evidence="5 13" id="KW-0812">Transmembrane</keyword>
<evidence type="ECO:0000256" key="3">
    <source>
        <dbReference type="ARBA" id="ARBA00022448"/>
    </source>
</evidence>
<dbReference type="PRINTS" id="PR01078">
    <property type="entry name" value="AMINACHANNEL"/>
</dbReference>
<feature type="compositionally biased region" description="Acidic residues" evidence="14">
    <location>
        <begin position="549"/>
        <end position="559"/>
    </location>
</feature>
<evidence type="ECO:0000256" key="15">
    <source>
        <dbReference type="SAM" id="Phobius"/>
    </source>
</evidence>
<keyword evidence="7" id="KW-0915">Sodium</keyword>
<evidence type="ECO:0000256" key="10">
    <source>
        <dbReference type="ARBA" id="ARBA00023180"/>
    </source>
</evidence>
<dbReference type="GO" id="GO:0005886">
    <property type="term" value="C:plasma membrane"/>
    <property type="evidence" value="ECO:0007669"/>
    <property type="project" value="TreeGrafter"/>
</dbReference>
<dbReference type="AlphaFoldDB" id="A0AAN8FSI1"/>
<feature type="compositionally biased region" description="Basic and acidic residues" evidence="14">
    <location>
        <begin position="560"/>
        <end position="573"/>
    </location>
</feature>
<dbReference type="Proteomes" id="UP001331761">
    <property type="component" value="Unassembled WGS sequence"/>
</dbReference>
<reference evidence="16 17" key="1">
    <citation type="submission" date="2019-10" db="EMBL/GenBank/DDBJ databases">
        <title>Assembly and Annotation for the nematode Trichostrongylus colubriformis.</title>
        <authorList>
            <person name="Martin J."/>
        </authorList>
    </citation>
    <scope>NUCLEOTIDE SEQUENCE [LARGE SCALE GENOMIC DNA]</scope>
    <source>
        <strain evidence="16">G859</strain>
        <tissue evidence="16">Whole worm</tissue>
    </source>
</reference>
<feature type="compositionally biased region" description="Basic and acidic residues" evidence="14">
    <location>
        <begin position="525"/>
        <end position="548"/>
    </location>
</feature>
<sequence length="573" mass="64272">MGLAQVLHDFANWSTVCGVPHIANARTKAWRIFWSVVFIGMVSMFIYQLYTMIVKFISFPTNVNTEIFFEEQDFPVVTVCNSNPYKYSVIANDSNLASIVNLMEVYKEAVTKSLASDDAYGFFEIMNTESEGNVSSNEYQIDQLAWEALALEAAQLGEQQLAPALYTFEDLITDCTFSGKKCSAADFTRVYDPIYGACYSFNEDASLRYSTNRAGMKFGLKLLITVSQYTTSLEKDFLPTTKMAGARVSIQPRGIHPALDNNGINVGVGHQTAISLTSTRTRRMKEPYGKCVDNDPTGTSPYKTGYTLETCFYNCRQRETMKQCNCANPRFKKFDSQQWCLPRKTDSANAQTQMQFENQNFPVKCLKSLRGDQSSATPNICPLNDCSCGPPCSEISYLTTASILKFPAEGYFVATNPMQGVAGSCDNQNPTFNKDQRKCRDWYAENALLLQVFFETLKYESYTEVPNYGISAVLNDLGGQAGLWLGFSVISVIEVCALIIMLGLFCVTCGKLKVRPDDGELEEDERIKDVEEVKKELDEADKHDKIMNDDESDDDDDFDDGIRDNNNEKQPKP</sequence>
<comment type="caution">
    <text evidence="16">The sequence shown here is derived from an EMBL/GenBank/DDBJ whole genome shotgun (WGS) entry which is preliminary data.</text>
</comment>
<feature type="transmembrane region" description="Helical" evidence="15">
    <location>
        <begin position="483"/>
        <end position="507"/>
    </location>
</feature>
<keyword evidence="10" id="KW-0325">Glycoprotein</keyword>
<evidence type="ECO:0000256" key="6">
    <source>
        <dbReference type="ARBA" id="ARBA00022989"/>
    </source>
</evidence>
<evidence type="ECO:0000256" key="2">
    <source>
        <dbReference type="ARBA" id="ARBA00007193"/>
    </source>
</evidence>
<evidence type="ECO:0000313" key="17">
    <source>
        <dbReference type="Proteomes" id="UP001331761"/>
    </source>
</evidence>
<evidence type="ECO:0000256" key="1">
    <source>
        <dbReference type="ARBA" id="ARBA00004141"/>
    </source>
</evidence>
<organism evidence="16 17">
    <name type="scientific">Trichostrongylus colubriformis</name>
    <name type="common">Black scour worm</name>
    <dbReference type="NCBI Taxonomy" id="6319"/>
    <lineage>
        <taxon>Eukaryota</taxon>
        <taxon>Metazoa</taxon>
        <taxon>Ecdysozoa</taxon>
        <taxon>Nematoda</taxon>
        <taxon>Chromadorea</taxon>
        <taxon>Rhabditida</taxon>
        <taxon>Rhabditina</taxon>
        <taxon>Rhabditomorpha</taxon>
        <taxon>Strongyloidea</taxon>
        <taxon>Trichostrongylidae</taxon>
        <taxon>Trichostrongylus</taxon>
    </lineage>
</organism>
<dbReference type="Gene3D" id="1.10.287.770">
    <property type="entry name" value="YojJ-like"/>
    <property type="match status" value="1"/>
</dbReference>
<feature type="transmembrane region" description="Helical" evidence="15">
    <location>
        <begin position="32"/>
        <end position="50"/>
    </location>
</feature>
<keyword evidence="17" id="KW-1185">Reference proteome</keyword>
<evidence type="ECO:0000256" key="8">
    <source>
        <dbReference type="ARBA" id="ARBA00023065"/>
    </source>
</evidence>
<evidence type="ECO:0000256" key="4">
    <source>
        <dbReference type="ARBA" id="ARBA00022461"/>
    </source>
</evidence>
<evidence type="ECO:0000256" key="9">
    <source>
        <dbReference type="ARBA" id="ARBA00023136"/>
    </source>
</evidence>
<dbReference type="InterPro" id="IPR020903">
    <property type="entry name" value="ENaC_CS"/>
</dbReference>
<dbReference type="EMBL" id="WIXE01004849">
    <property type="protein sequence ID" value="KAK5982674.1"/>
    <property type="molecule type" value="Genomic_DNA"/>
</dbReference>
<evidence type="ECO:0000256" key="13">
    <source>
        <dbReference type="RuleBase" id="RU000679"/>
    </source>
</evidence>
<name>A0AAN8FSI1_TRICO</name>
<keyword evidence="4 13" id="KW-0894">Sodium channel</keyword>
<protein>
    <submittedName>
        <fullName evidence="16">Uncharacterized protein</fullName>
    </submittedName>
</protein>
<keyword evidence="12 13" id="KW-0407">Ion channel</keyword>
<comment type="similarity">
    <text evidence="2 13">Belongs to the amiloride-sensitive sodium channel (TC 1.A.6) family.</text>
</comment>